<evidence type="ECO:0000256" key="5">
    <source>
        <dbReference type="ARBA" id="ARBA00022723"/>
    </source>
</evidence>
<dbReference type="Gene3D" id="3.40.630.10">
    <property type="entry name" value="Zn peptidases"/>
    <property type="match status" value="1"/>
</dbReference>
<dbReference type="GO" id="GO:0005615">
    <property type="term" value="C:extracellular space"/>
    <property type="evidence" value="ECO:0007669"/>
    <property type="project" value="TreeGrafter"/>
</dbReference>
<evidence type="ECO:0000256" key="10">
    <source>
        <dbReference type="PROSITE-ProRule" id="PRU01379"/>
    </source>
</evidence>
<keyword evidence="9" id="KW-0482">Metalloprotease</keyword>
<proteinExistence type="inferred from homology"/>
<dbReference type="CDD" id="cd03860">
    <property type="entry name" value="M14_CP_A-B_like"/>
    <property type="match status" value="1"/>
</dbReference>
<evidence type="ECO:0000256" key="11">
    <source>
        <dbReference type="SAM" id="SignalP"/>
    </source>
</evidence>
<keyword evidence="8" id="KW-0862">Zinc</keyword>
<dbReference type="GO" id="GO:0004181">
    <property type="term" value="F:metallocarboxypeptidase activity"/>
    <property type="evidence" value="ECO:0007669"/>
    <property type="project" value="InterPro"/>
</dbReference>
<accession>A0A8H4VIZ4</accession>
<gene>
    <name evidence="13" type="ORF">D9613_012313</name>
</gene>
<dbReference type="InterPro" id="IPR000834">
    <property type="entry name" value="Peptidase_M14"/>
</dbReference>
<keyword evidence="7" id="KW-0378">Hydrolase</keyword>
<dbReference type="FunFam" id="3.40.630.10:FF:000084">
    <property type="entry name" value="Carboxypeptidase B2"/>
    <property type="match status" value="1"/>
</dbReference>
<protein>
    <recommendedName>
        <fullName evidence="12">Peptidase M14 domain-containing protein</fullName>
    </recommendedName>
</protein>
<evidence type="ECO:0000256" key="3">
    <source>
        <dbReference type="ARBA" id="ARBA00022645"/>
    </source>
</evidence>
<dbReference type="PANTHER" id="PTHR11705">
    <property type="entry name" value="PROTEASE FAMILY M14 CARBOXYPEPTIDASE A,B"/>
    <property type="match status" value="1"/>
</dbReference>
<evidence type="ECO:0000256" key="2">
    <source>
        <dbReference type="ARBA" id="ARBA00005988"/>
    </source>
</evidence>
<dbReference type="Pfam" id="PF00246">
    <property type="entry name" value="Peptidase_M14"/>
    <property type="match status" value="1"/>
</dbReference>
<dbReference type="PRINTS" id="PR00765">
    <property type="entry name" value="CRBOXYPTASEA"/>
</dbReference>
<name>A0A8H4VIZ4_9AGAR</name>
<evidence type="ECO:0000256" key="6">
    <source>
        <dbReference type="ARBA" id="ARBA00022729"/>
    </source>
</evidence>
<dbReference type="PROSITE" id="PS52035">
    <property type="entry name" value="PEPTIDASE_M14"/>
    <property type="match status" value="1"/>
</dbReference>
<evidence type="ECO:0000256" key="7">
    <source>
        <dbReference type="ARBA" id="ARBA00022801"/>
    </source>
</evidence>
<evidence type="ECO:0000256" key="4">
    <source>
        <dbReference type="ARBA" id="ARBA00022670"/>
    </source>
</evidence>
<comment type="similarity">
    <text evidence="2 10">Belongs to the peptidase M14 family.</text>
</comment>
<keyword evidence="3" id="KW-0121">Carboxypeptidase</keyword>
<keyword evidence="14" id="KW-1185">Reference proteome</keyword>
<evidence type="ECO:0000256" key="9">
    <source>
        <dbReference type="ARBA" id="ARBA00023049"/>
    </source>
</evidence>
<dbReference type="SUPFAM" id="SSF53187">
    <property type="entry name" value="Zn-dependent exopeptidases"/>
    <property type="match status" value="1"/>
</dbReference>
<comment type="cofactor">
    <cofactor evidence="1">
        <name>Zn(2+)</name>
        <dbReference type="ChEBI" id="CHEBI:29105"/>
    </cofactor>
</comment>
<reference evidence="13 14" key="1">
    <citation type="submission" date="2019-12" db="EMBL/GenBank/DDBJ databases">
        <authorList>
            <person name="Floudas D."/>
            <person name="Bentzer J."/>
            <person name="Ahren D."/>
            <person name="Johansson T."/>
            <person name="Persson P."/>
            <person name="Tunlid A."/>
        </authorList>
    </citation>
    <scope>NUCLEOTIDE SEQUENCE [LARGE SCALE GENOMIC DNA]</scope>
    <source>
        <strain evidence="13 14">CBS 102.39</strain>
    </source>
</reference>
<keyword evidence="6 11" id="KW-0732">Signal</keyword>
<evidence type="ECO:0000313" key="14">
    <source>
        <dbReference type="Proteomes" id="UP000521872"/>
    </source>
</evidence>
<dbReference type="GO" id="GO:0008270">
    <property type="term" value="F:zinc ion binding"/>
    <property type="evidence" value="ECO:0007669"/>
    <property type="project" value="InterPro"/>
</dbReference>
<evidence type="ECO:0000256" key="8">
    <source>
        <dbReference type="ARBA" id="ARBA00022833"/>
    </source>
</evidence>
<dbReference type="PANTHER" id="PTHR11705:SF143">
    <property type="entry name" value="SLL0236 PROTEIN"/>
    <property type="match status" value="1"/>
</dbReference>
<dbReference type="GO" id="GO:0006508">
    <property type="term" value="P:proteolysis"/>
    <property type="evidence" value="ECO:0007669"/>
    <property type="project" value="UniProtKB-KW"/>
</dbReference>
<keyword evidence="4" id="KW-0645">Protease</keyword>
<feature type="signal peptide" evidence="11">
    <location>
        <begin position="1"/>
        <end position="17"/>
    </location>
</feature>
<organism evidence="13 14">
    <name type="scientific">Agrocybe pediades</name>
    <dbReference type="NCBI Taxonomy" id="84607"/>
    <lineage>
        <taxon>Eukaryota</taxon>
        <taxon>Fungi</taxon>
        <taxon>Dikarya</taxon>
        <taxon>Basidiomycota</taxon>
        <taxon>Agaricomycotina</taxon>
        <taxon>Agaricomycetes</taxon>
        <taxon>Agaricomycetidae</taxon>
        <taxon>Agaricales</taxon>
        <taxon>Agaricineae</taxon>
        <taxon>Strophariaceae</taxon>
        <taxon>Agrocybe</taxon>
    </lineage>
</organism>
<dbReference type="AlphaFoldDB" id="A0A8H4VIZ4"/>
<dbReference type="SMART" id="SM00631">
    <property type="entry name" value="Zn_pept"/>
    <property type="match status" value="1"/>
</dbReference>
<comment type="caution">
    <text evidence="10">Lacks conserved residue(s) required for the propagation of feature annotation.</text>
</comment>
<comment type="caution">
    <text evidence="13">The sequence shown here is derived from an EMBL/GenBank/DDBJ whole genome shotgun (WGS) entry which is preliminary data.</text>
</comment>
<evidence type="ECO:0000259" key="12">
    <source>
        <dbReference type="PROSITE" id="PS52035"/>
    </source>
</evidence>
<dbReference type="EMBL" id="JAACJL010000061">
    <property type="protein sequence ID" value="KAF4609600.1"/>
    <property type="molecule type" value="Genomic_DNA"/>
</dbReference>
<evidence type="ECO:0000313" key="13">
    <source>
        <dbReference type="EMBL" id="KAF4609600.1"/>
    </source>
</evidence>
<sequence length="454" mass="51136">MGLWWLVLGSLLSHGLCEQHVLQNTVSSDGMLNRFDAAMHPEVLAVAQEHDLDIWHATDSFVDIYLPPDSQVLPEGLARLPHTTTSIPTAITSSRQLDTDWTPESLTNSSFHESYHPLDEIESFLEELTNVHSNITRLTTIGQSAEGRDIYALSISTGGYPSEEKKKKKKTKKGRISSREKLGFVIIGAQHAREWIATATSTYLAHAVVANSSEPHSMSNLLAHFDFHIVPVPNPDGYAYTWEKDRYWYKNRQIIGPHEKCVGVDMNRNWARLHGYKWKAHAIDRGVWKKDNSRPREPTNPCSHWYPGTRPFETPEVNSIANWVATLPNVAAFVDLRSYGQMLSSPYSYTCKRLPKDAEDQIEAAYGASHALKSVHGTEFRAGGLCSMLYAAPGNIIDWMYAREAIKYSYVAHLRDTGTYGFSLPEKWIRPTGEETVSLVEYLAKFIAKQAKSV</sequence>
<feature type="chain" id="PRO_5034411564" description="Peptidase M14 domain-containing protein" evidence="11">
    <location>
        <begin position="18"/>
        <end position="454"/>
    </location>
</feature>
<keyword evidence="5" id="KW-0479">Metal-binding</keyword>
<evidence type="ECO:0000256" key="1">
    <source>
        <dbReference type="ARBA" id="ARBA00001947"/>
    </source>
</evidence>
<dbReference type="Proteomes" id="UP000521872">
    <property type="component" value="Unassembled WGS sequence"/>
</dbReference>
<feature type="domain" description="Peptidase M14" evidence="12">
    <location>
        <begin position="114"/>
        <end position="447"/>
    </location>
</feature>